<comment type="caution">
    <text evidence="1">The sequence shown here is derived from an EMBL/GenBank/DDBJ whole genome shotgun (WGS) entry which is preliminary data.</text>
</comment>
<sequence length="221" mass="25628">MFCTSCSCILSSDAFVLDGKSNKTCAKCLITKAEKKTENANVEDIPMKKISFKQISDYITDSIEQNENSINFYIILDENTLSIANINIKLMAKLICYNCSNLSAHYQGIGNTYFGKLIIKVNLLAAEAKVTLQHNFMHNKPIDIAVPSEVKQKIKENLKMTPTYLRLYLRKKFDLSYIISKQIYYWWSYYTQQFYKYDEDHVVFARAFLEQQQKSGCNLCF</sequence>
<keyword evidence="2" id="KW-1185">Reference proteome</keyword>
<reference evidence="1" key="1">
    <citation type="submission" date="2021-06" db="EMBL/GenBank/DDBJ databases">
        <authorList>
            <person name="Kallberg Y."/>
            <person name="Tangrot J."/>
            <person name="Rosling A."/>
        </authorList>
    </citation>
    <scope>NUCLEOTIDE SEQUENCE</scope>
    <source>
        <strain evidence="1">28 12/20/2015</strain>
    </source>
</reference>
<evidence type="ECO:0000313" key="1">
    <source>
        <dbReference type="EMBL" id="CAG8592624.1"/>
    </source>
</evidence>
<name>A0ACA9MMG1_9GLOM</name>
<dbReference type="EMBL" id="CAJVPW010008351">
    <property type="protein sequence ID" value="CAG8592624.1"/>
    <property type="molecule type" value="Genomic_DNA"/>
</dbReference>
<protein>
    <submittedName>
        <fullName evidence="1">7847_t:CDS:1</fullName>
    </submittedName>
</protein>
<gene>
    <name evidence="1" type="ORF">SPELUC_LOCUS6810</name>
</gene>
<organism evidence="1 2">
    <name type="scientific">Cetraspora pellucida</name>
    <dbReference type="NCBI Taxonomy" id="1433469"/>
    <lineage>
        <taxon>Eukaryota</taxon>
        <taxon>Fungi</taxon>
        <taxon>Fungi incertae sedis</taxon>
        <taxon>Mucoromycota</taxon>
        <taxon>Glomeromycotina</taxon>
        <taxon>Glomeromycetes</taxon>
        <taxon>Diversisporales</taxon>
        <taxon>Gigasporaceae</taxon>
        <taxon>Cetraspora</taxon>
    </lineage>
</organism>
<accession>A0ACA9MMG1</accession>
<proteinExistence type="predicted"/>
<dbReference type="Proteomes" id="UP000789366">
    <property type="component" value="Unassembled WGS sequence"/>
</dbReference>
<evidence type="ECO:0000313" key="2">
    <source>
        <dbReference type="Proteomes" id="UP000789366"/>
    </source>
</evidence>